<feature type="binding site" evidence="9">
    <location>
        <position position="179"/>
    </location>
    <ligand>
        <name>Mn(2+)</name>
        <dbReference type="ChEBI" id="CHEBI:29035"/>
    </ligand>
</feature>
<dbReference type="GO" id="GO:0030604">
    <property type="term" value="F:1-deoxy-D-xylulose-5-phosphate reductoisomerase activity"/>
    <property type="evidence" value="ECO:0007669"/>
    <property type="project" value="UniProtKB-UniRule"/>
</dbReference>
<organism evidence="13 14">
    <name type="scientific">Actinomyces naeslundii</name>
    <dbReference type="NCBI Taxonomy" id="1655"/>
    <lineage>
        <taxon>Bacteria</taxon>
        <taxon>Bacillati</taxon>
        <taxon>Actinomycetota</taxon>
        <taxon>Actinomycetes</taxon>
        <taxon>Actinomycetales</taxon>
        <taxon>Actinomycetaceae</taxon>
        <taxon>Actinomyces</taxon>
    </lineage>
</organism>
<feature type="binding site" evidence="9">
    <location>
        <position position="152"/>
    </location>
    <ligand>
        <name>NADPH</name>
        <dbReference type="ChEBI" id="CHEBI:57783"/>
    </ligand>
</feature>
<accession>A0AA47FIP8</accession>
<dbReference type="Proteomes" id="UP001163127">
    <property type="component" value="Chromosome"/>
</dbReference>
<evidence type="ECO:0000256" key="3">
    <source>
        <dbReference type="ARBA" id="ARBA00022723"/>
    </source>
</evidence>
<feature type="binding site" evidence="9">
    <location>
        <position position="251"/>
    </location>
    <ligand>
        <name>1-deoxy-D-xylulose 5-phosphate</name>
        <dbReference type="ChEBI" id="CHEBI:57792"/>
    </ligand>
</feature>
<dbReference type="InterPro" id="IPR036291">
    <property type="entry name" value="NAD(P)-bd_dom_sf"/>
</dbReference>
<feature type="binding site" evidence="9">
    <location>
        <position position="24"/>
    </location>
    <ligand>
        <name>NADPH</name>
        <dbReference type="ChEBI" id="CHEBI:57783"/>
    </ligand>
</feature>
<feature type="binding site" evidence="9">
    <location>
        <position position="238"/>
    </location>
    <ligand>
        <name>1-deoxy-D-xylulose 5-phosphate</name>
        <dbReference type="ChEBI" id="CHEBI:57792"/>
    </ligand>
</feature>
<dbReference type="Gene3D" id="3.40.50.720">
    <property type="entry name" value="NAD(P)-binding Rossmann-like Domain"/>
    <property type="match status" value="1"/>
</dbReference>
<feature type="binding site" evidence="9">
    <location>
        <position position="51"/>
    </location>
    <ligand>
        <name>NADPH</name>
        <dbReference type="ChEBI" id="CHEBI:57783"/>
    </ligand>
</feature>
<evidence type="ECO:0000313" key="13">
    <source>
        <dbReference type="EMBL" id="WAL43334.1"/>
    </source>
</evidence>
<dbReference type="SUPFAM" id="SSF69055">
    <property type="entry name" value="1-deoxy-D-xylulose-5-phosphate reductoisomerase, C-terminal domain"/>
    <property type="match status" value="1"/>
</dbReference>
<keyword evidence="9" id="KW-0460">Magnesium</keyword>
<feature type="domain" description="1-deoxy-D-xylulose 5-phosphate reductoisomerase N-terminal" evidence="10">
    <location>
        <begin position="18"/>
        <end position="160"/>
    </location>
</feature>
<feature type="binding site" evidence="9">
    <location>
        <position position="153"/>
    </location>
    <ligand>
        <name>1-deoxy-D-xylulose 5-phosphate</name>
        <dbReference type="ChEBI" id="CHEBI:57792"/>
    </ligand>
</feature>
<feature type="binding site" evidence="9">
    <location>
        <position position="260"/>
    </location>
    <ligand>
        <name>Mn(2+)</name>
        <dbReference type="ChEBI" id="CHEBI:29035"/>
    </ligand>
</feature>
<reference evidence="13" key="1">
    <citation type="submission" date="2022-11" db="EMBL/GenBank/DDBJ databases">
        <title>Dental biofilm bacteria. Genome sequencing and assembly.</title>
        <authorList>
            <person name="Robertsson C."/>
        </authorList>
    </citation>
    <scope>NUCLEOTIDE SEQUENCE</scope>
    <source>
        <strain evidence="13">CW</strain>
    </source>
</reference>
<feature type="binding site" evidence="9">
    <location>
        <position position="179"/>
    </location>
    <ligand>
        <name>1-deoxy-D-xylulose 5-phosphate</name>
        <dbReference type="ChEBI" id="CHEBI:57792"/>
    </ligand>
</feature>
<dbReference type="HAMAP" id="MF_00183">
    <property type="entry name" value="DXP_reductoisom"/>
    <property type="match status" value="1"/>
</dbReference>
<dbReference type="GO" id="GO:0030145">
    <property type="term" value="F:manganese ion binding"/>
    <property type="evidence" value="ECO:0007669"/>
    <property type="project" value="TreeGrafter"/>
</dbReference>
<evidence type="ECO:0000313" key="14">
    <source>
        <dbReference type="Proteomes" id="UP001163127"/>
    </source>
</evidence>
<evidence type="ECO:0000256" key="1">
    <source>
        <dbReference type="ARBA" id="ARBA00005094"/>
    </source>
</evidence>
<feature type="binding site" evidence="9">
    <location>
        <position position="154"/>
    </location>
    <ligand>
        <name>NADPH</name>
        <dbReference type="ChEBI" id="CHEBI:57783"/>
    </ligand>
</feature>
<feature type="domain" description="1-deoxy-D-xylulose 5-phosphate reductoisomerase C-terminal" evidence="11">
    <location>
        <begin position="173"/>
        <end position="268"/>
    </location>
</feature>
<comment type="function">
    <text evidence="9">Catalyzes the NADPH-dependent rearrangement and reduction of 1-deoxy-D-xylulose-5-phosphate (DXP) to 2-C-methyl-D-erythritol 4-phosphate (MEP).</text>
</comment>
<comment type="similarity">
    <text evidence="2 9">Belongs to the DXR family.</text>
</comment>
<evidence type="ECO:0000259" key="11">
    <source>
        <dbReference type="Pfam" id="PF08436"/>
    </source>
</evidence>
<comment type="catalytic activity">
    <reaction evidence="8">
        <text>2-C-methyl-D-erythritol 4-phosphate + NADP(+) = 1-deoxy-D-xylulose 5-phosphate + NADPH + H(+)</text>
        <dbReference type="Rhea" id="RHEA:13717"/>
        <dbReference type="ChEBI" id="CHEBI:15378"/>
        <dbReference type="ChEBI" id="CHEBI:57783"/>
        <dbReference type="ChEBI" id="CHEBI:57792"/>
        <dbReference type="ChEBI" id="CHEBI:58262"/>
        <dbReference type="ChEBI" id="CHEBI:58349"/>
        <dbReference type="EC" id="1.1.1.267"/>
    </reaction>
    <physiologicalReaction direction="right-to-left" evidence="8">
        <dbReference type="Rhea" id="RHEA:13719"/>
    </physiologicalReaction>
</comment>
<evidence type="ECO:0000259" key="10">
    <source>
        <dbReference type="Pfam" id="PF02670"/>
    </source>
</evidence>
<evidence type="ECO:0000256" key="6">
    <source>
        <dbReference type="ARBA" id="ARBA00023211"/>
    </source>
</evidence>
<feature type="binding site" evidence="9">
    <location>
        <position position="178"/>
    </location>
    <ligand>
        <name>1-deoxy-D-xylulose 5-phosphate</name>
        <dbReference type="ChEBI" id="CHEBI:57792"/>
    </ligand>
</feature>
<feature type="binding site" evidence="9">
    <location>
        <position position="177"/>
    </location>
    <ligand>
        <name>Mn(2+)</name>
        <dbReference type="ChEBI" id="CHEBI:29035"/>
    </ligand>
</feature>
<keyword evidence="3 9" id="KW-0479">Metal-binding</keyword>
<dbReference type="PIRSF" id="PIRSF006205">
    <property type="entry name" value="Dxp_reductismrs"/>
    <property type="match status" value="1"/>
</dbReference>
<dbReference type="GO" id="GO:0051484">
    <property type="term" value="P:isopentenyl diphosphate biosynthetic process, methylerythritol 4-phosphate pathway involved in terpenoid biosynthetic process"/>
    <property type="evidence" value="ECO:0007669"/>
    <property type="project" value="TreeGrafter"/>
</dbReference>
<dbReference type="Gene3D" id="1.10.1740.10">
    <property type="match status" value="1"/>
</dbReference>
<feature type="binding site" evidence="9">
    <location>
        <position position="25"/>
    </location>
    <ligand>
        <name>NADPH</name>
        <dbReference type="ChEBI" id="CHEBI:57783"/>
    </ligand>
</feature>
<evidence type="ECO:0000256" key="2">
    <source>
        <dbReference type="ARBA" id="ARBA00006825"/>
    </source>
</evidence>
<dbReference type="PANTHER" id="PTHR30525:SF0">
    <property type="entry name" value="1-DEOXY-D-XYLULOSE 5-PHOSPHATE REDUCTOISOMERASE, CHLOROPLASTIC"/>
    <property type="match status" value="1"/>
</dbReference>
<dbReference type="SUPFAM" id="SSF51735">
    <property type="entry name" value="NAD(P)-binding Rossmann-fold domains"/>
    <property type="match status" value="1"/>
</dbReference>
<feature type="binding site" evidence="9">
    <location>
        <position position="260"/>
    </location>
    <ligand>
        <name>1-deoxy-D-xylulose 5-phosphate</name>
        <dbReference type="ChEBI" id="CHEBI:57792"/>
    </ligand>
</feature>
<dbReference type="InterPro" id="IPR026877">
    <property type="entry name" value="DXPR_C"/>
</dbReference>
<keyword evidence="7 9" id="KW-0414">Isoprene biosynthesis</keyword>
<feature type="binding site" evidence="9">
    <location>
        <position position="26"/>
    </location>
    <ligand>
        <name>NADPH</name>
        <dbReference type="ChEBI" id="CHEBI:57783"/>
    </ligand>
</feature>
<comment type="caution">
    <text evidence="9">Lacks conserved residue(s) required for the propagation of feature annotation.</text>
</comment>
<comment type="cofactor">
    <cofactor evidence="9">
        <name>Mg(2+)</name>
        <dbReference type="ChEBI" id="CHEBI:18420"/>
    </cofactor>
    <cofactor evidence="9">
        <name>Mn(2+)</name>
        <dbReference type="ChEBI" id="CHEBI:29035"/>
    </cofactor>
</comment>
<dbReference type="InterPro" id="IPR013512">
    <property type="entry name" value="DXP_reductoisomerase_N"/>
</dbReference>
<evidence type="ECO:0000259" key="12">
    <source>
        <dbReference type="Pfam" id="PF13288"/>
    </source>
</evidence>
<evidence type="ECO:0000256" key="4">
    <source>
        <dbReference type="ARBA" id="ARBA00022857"/>
    </source>
</evidence>
<comment type="pathway">
    <text evidence="1 9">Isoprenoid biosynthesis; isopentenyl diphosphate biosynthesis via DXP pathway; isopentenyl diphosphate from 1-deoxy-D-xylulose 5-phosphate: step 1/6.</text>
</comment>
<dbReference type="AlphaFoldDB" id="A0AA47FIP8"/>
<name>A0AA47FIP8_ACTNA</name>
<dbReference type="PANTHER" id="PTHR30525">
    <property type="entry name" value="1-DEOXY-D-XYLULOSE 5-PHOSPHATE REDUCTOISOMERASE"/>
    <property type="match status" value="1"/>
</dbReference>
<keyword evidence="6 9" id="KW-0464">Manganese</keyword>
<dbReference type="GO" id="GO:0070402">
    <property type="term" value="F:NADPH binding"/>
    <property type="evidence" value="ECO:0007669"/>
    <property type="project" value="InterPro"/>
</dbReference>
<feature type="binding site" evidence="9">
    <location>
        <position position="257"/>
    </location>
    <ligand>
        <name>1-deoxy-D-xylulose 5-phosphate</name>
        <dbReference type="ChEBI" id="CHEBI:57792"/>
    </ligand>
</feature>
<feature type="binding site" evidence="9">
    <location>
        <position position="256"/>
    </location>
    <ligand>
        <name>1-deoxy-D-xylulose 5-phosphate</name>
        <dbReference type="ChEBI" id="CHEBI:57792"/>
    </ligand>
</feature>
<gene>
    <name evidence="9 13" type="primary">dxr</name>
    <name evidence="13" type="ORF">OFA60_01845</name>
</gene>
<evidence type="ECO:0000256" key="8">
    <source>
        <dbReference type="ARBA" id="ARBA00048543"/>
    </source>
</evidence>
<keyword evidence="5 9" id="KW-0560">Oxidoreductase</keyword>
<dbReference type="InterPro" id="IPR013644">
    <property type="entry name" value="DXP_reductoisomerase_C"/>
</dbReference>
<dbReference type="Pfam" id="PF02670">
    <property type="entry name" value="DXP_reductoisom"/>
    <property type="match status" value="1"/>
</dbReference>
<protein>
    <recommendedName>
        <fullName evidence="9">1-deoxy-D-xylulose 5-phosphate reductoisomerase</fullName>
        <shortName evidence="9">DXP reductoisomerase</shortName>
        <ecNumber evidence="9">1.1.1.267</ecNumber>
    </recommendedName>
    <alternativeName>
        <fullName evidence="9">1-deoxyxylulose-5-phosphate reductoisomerase</fullName>
    </alternativeName>
    <alternativeName>
        <fullName evidence="9">2-C-methyl-D-erythritol 4-phosphate synthase</fullName>
    </alternativeName>
</protein>
<dbReference type="RefSeq" id="WP_268399038.1">
    <property type="nucleotide sequence ID" value="NZ_CP113787.1"/>
</dbReference>
<feature type="binding site" evidence="9">
    <location>
        <position position="244"/>
    </location>
    <ligand>
        <name>NADPH</name>
        <dbReference type="ChEBI" id="CHEBI:57783"/>
    </ligand>
</feature>
<dbReference type="SUPFAM" id="SSF55347">
    <property type="entry name" value="Glyceraldehyde-3-phosphate dehydrogenase-like, C-terminal domain"/>
    <property type="match status" value="1"/>
</dbReference>
<evidence type="ECO:0000256" key="9">
    <source>
        <dbReference type="HAMAP-Rule" id="MF_00183"/>
    </source>
</evidence>
<dbReference type="InterPro" id="IPR003821">
    <property type="entry name" value="DXP_reductoisomerase"/>
</dbReference>
<proteinExistence type="inferred from homology"/>
<feature type="binding site" evidence="9">
    <location>
        <position position="27"/>
    </location>
    <ligand>
        <name>NADPH</name>
        <dbReference type="ChEBI" id="CHEBI:57783"/>
    </ligand>
</feature>
<evidence type="ECO:0000256" key="5">
    <source>
        <dbReference type="ARBA" id="ARBA00023002"/>
    </source>
</evidence>
<sequence length="433" mass="44798">MTGHAPSRSCSPQSPRRLVLLGSTGSIGTQTLEVLARLGQAAPRVAALAAGGGRLELLARQALAWDVPVLAITGGGEDLAEHLREALAIAAAQAGRPDPVTTILTGPDAATTAVETAVLGPDDTVVNGITGSVGLLPTLAALRSGARLALANKESLVVGGALVREALTRPGQVVPVDSEHSAIAQALASGRHEKGLTSPVVSGHSEVRRLVLTASGGPFRGRRRESLTGISAAAALKHPTWDMGPVVTINSSTLINKGLELIEAHILFDVAPEQIDVVVHPQSVIHSMVEFADGATIAQASPPDMRLPIALGLTWPERPDLSGLVTPNDWRDPVSWTFEPLDGEAFPAVDLARSAVAASATHPAVLNASNEQAVAAFLDGRIEWLDIVEIDAAVVGEHEGLSAPGLDDVLAVETWARTRADELIAARNGGTHS</sequence>
<dbReference type="InterPro" id="IPR036169">
    <property type="entry name" value="DXPR_C_sf"/>
</dbReference>
<dbReference type="EMBL" id="CP113787">
    <property type="protein sequence ID" value="WAL43334.1"/>
    <property type="molecule type" value="Genomic_DNA"/>
</dbReference>
<dbReference type="Pfam" id="PF08436">
    <property type="entry name" value="DXP_redisom_C"/>
    <property type="match status" value="1"/>
</dbReference>
<feature type="domain" description="DXP reductoisomerase C-terminal" evidence="12">
    <location>
        <begin position="301"/>
        <end position="418"/>
    </location>
</feature>
<dbReference type="Pfam" id="PF13288">
    <property type="entry name" value="DXPR_C"/>
    <property type="match status" value="1"/>
</dbReference>
<feature type="binding site" evidence="9">
    <location>
        <position position="215"/>
    </location>
    <ligand>
        <name>1-deoxy-D-xylulose 5-phosphate</name>
        <dbReference type="ChEBI" id="CHEBI:57792"/>
    </ligand>
</feature>
<keyword evidence="4 9" id="KW-0521">NADP</keyword>
<evidence type="ECO:0000256" key="7">
    <source>
        <dbReference type="ARBA" id="ARBA00023229"/>
    </source>
</evidence>
<dbReference type="EC" id="1.1.1.267" evidence="9"/>
<dbReference type="NCBIfam" id="TIGR00243">
    <property type="entry name" value="Dxr"/>
    <property type="match status" value="1"/>
</dbReference>